<dbReference type="Proteomes" id="UP000011669">
    <property type="component" value="Unassembled WGS sequence"/>
</dbReference>
<dbReference type="InParanoid" id="M0MKG5"/>
<name>M0MKG5_9EURY</name>
<dbReference type="STRING" id="1227455.C449_05712"/>
<dbReference type="EMBL" id="AOMD01000015">
    <property type="protein sequence ID" value="EMA46177.1"/>
    <property type="molecule type" value="Genomic_DNA"/>
</dbReference>
<dbReference type="OrthoDB" id="189787at2157"/>
<evidence type="ECO:0000313" key="2">
    <source>
        <dbReference type="EMBL" id="EMA46177.1"/>
    </source>
</evidence>
<gene>
    <name evidence="2" type="ORF">C449_05712</name>
</gene>
<feature type="region of interest" description="Disordered" evidence="1">
    <location>
        <begin position="188"/>
        <end position="207"/>
    </location>
</feature>
<feature type="region of interest" description="Disordered" evidence="1">
    <location>
        <begin position="29"/>
        <end position="58"/>
    </location>
</feature>
<evidence type="ECO:0000256" key="1">
    <source>
        <dbReference type="SAM" id="MobiDB-lite"/>
    </source>
</evidence>
<comment type="caution">
    <text evidence="2">The sequence shown here is derived from an EMBL/GenBank/DDBJ whole genome shotgun (WGS) entry which is preliminary data.</text>
</comment>
<accession>M0MKG5</accession>
<dbReference type="RefSeq" id="WP_006077001.1">
    <property type="nucleotide sequence ID" value="NZ_AOMD01000015.1"/>
</dbReference>
<evidence type="ECO:0000313" key="3">
    <source>
        <dbReference type="Proteomes" id="UP000011669"/>
    </source>
</evidence>
<dbReference type="AlphaFoldDB" id="M0MKG5"/>
<proteinExistence type="predicted"/>
<keyword evidence="3" id="KW-1185">Reference proteome</keyword>
<dbReference type="PROSITE" id="PS51257">
    <property type="entry name" value="PROKAR_LIPOPROTEIN"/>
    <property type="match status" value="1"/>
</dbReference>
<organism evidence="2 3">
    <name type="scientific">Halococcus saccharolyticus DSM 5350</name>
    <dbReference type="NCBI Taxonomy" id="1227455"/>
    <lineage>
        <taxon>Archaea</taxon>
        <taxon>Methanobacteriati</taxon>
        <taxon>Methanobacteriota</taxon>
        <taxon>Stenosarchaea group</taxon>
        <taxon>Halobacteria</taxon>
        <taxon>Halobacteriales</taxon>
        <taxon>Halococcaceae</taxon>
        <taxon>Halococcus</taxon>
    </lineage>
</organism>
<reference evidence="2 3" key="1">
    <citation type="journal article" date="2014" name="PLoS Genet.">
        <title>Phylogenetically driven sequencing of extremely halophilic archaea reveals strategies for static and dynamic osmo-response.</title>
        <authorList>
            <person name="Becker E.A."/>
            <person name="Seitzer P.M."/>
            <person name="Tritt A."/>
            <person name="Larsen D."/>
            <person name="Krusor M."/>
            <person name="Yao A.I."/>
            <person name="Wu D."/>
            <person name="Madern D."/>
            <person name="Eisen J.A."/>
            <person name="Darling A.E."/>
            <person name="Facciotti M.T."/>
        </authorList>
    </citation>
    <scope>NUCLEOTIDE SEQUENCE [LARGE SCALE GENOMIC DNA]</scope>
    <source>
        <strain evidence="2 3">DSM 5350</strain>
    </source>
</reference>
<dbReference type="PATRIC" id="fig|1227455.4.peg.1164"/>
<sequence length="207" mass="21657">MSRHRPGSTATRRRYLALAATIGGSLAGCLGGDGGSDSEETGTMDTEKSGSAAADETTTDAAAAIESATPGTTTGGELDLREANVVGVEIDSTDGGYRFDVTLYHDDGGEDGYANWWQVETLDGERLGRRDLLHPHGTTRFTRSETIEVPDGTERVVVRGHDQTHGYGGQTMLVTLETGTSEIVRQGSEPRLFDGSGSGAATTTSDG</sequence>
<protein>
    <submittedName>
        <fullName evidence="2">Uncharacterized protein</fullName>
    </submittedName>
</protein>